<dbReference type="PROSITE" id="PS51257">
    <property type="entry name" value="PROKAR_LIPOPROTEIN"/>
    <property type="match status" value="1"/>
</dbReference>
<feature type="region of interest" description="Disordered" evidence="1">
    <location>
        <begin position="171"/>
        <end position="206"/>
    </location>
</feature>
<feature type="region of interest" description="Disordered" evidence="1">
    <location>
        <begin position="28"/>
        <end position="48"/>
    </location>
</feature>
<accession>A0A7Y0F117</accession>
<evidence type="ECO:0000313" key="4">
    <source>
        <dbReference type="Proteomes" id="UP000588277"/>
    </source>
</evidence>
<dbReference type="AlphaFoldDB" id="A0A7Y0F117"/>
<name>A0A7Y0F117_9BIFI</name>
<comment type="caution">
    <text evidence="3">The sequence shown here is derived from an EMBL/GenBank/DDBJ whole genome shotgun (WGS) entry which is preliminary data.</text>
</comment>
<sequence length="232" mass="24696">MGIRKKTAAAVAGVLLLAGVAACGSQTSQSNNAAASGTGNVSNSAGDAAKGSIEDWMKSNCITAADADSLGNSRAATRVKNMDSNRCAVLLKDGEPLTFPLYDHKDKWVGEETVKVAHTFKPASSNNEANGEWAQTLIISTKQEAEASDGTTYDTDRSPFGQFPEMTAFFDEDAEQGTSSGRSADPDDDDDSMPMPNQSKTYVSSFKDTQLTDESGYVIYKFDAFDAIQILK</sequence>
<feature type="chain" id="PRO_5039619749" description="Lipoprotein" evidence="2">
    <location>
        <begin position="24"/>
        <end position="232"/>
    </location>
</feature>
<organism evidence="3 4">
    <name type="scientific">Bifidobacterium moraviense</name>
    <dbReference type="NCBI Taxonomy" id="2675323"/>
    <lineage>
        <taxon>Bacteria</taxon>
        <taxon>Bacillati</taxon>
        <taxon>Actinomycetota</taxon>
        <taxon>Actinomycetes</taxon>
        <taxon>Bifidobacteriales</taxon>
        <taxon>Bifidobacteriaceae</taxon>
        <taxon>Bifidobacterium</taxon>
    </lineage>
</organism>
<evidence type="ECO:0000256" key="2">
    <source>
        <dbReference type="SAM" id="SignalP"/>
    </source>
</evidence>
<evidence type="ECO:0000313" key="3">
    <source>
        <dbReference type="EMBL" id="NMN00050.1"/>
    </source>
</evidence>
<evidence type="ECO:0000256" key="1">
    <source>
        <dbReference type="SAM" id="MobiDB-lite"/>
    </source>
</evidence>
<proteinExistence type="predicted"/>
<evidence type="ECO:0008006" key="5">
    <source>
        <dbReference type="Google" id="ProtNLM"/>
    </source>
</evidence>
<feature type="compositionally biased region" description="Polar residues" evidence="1">
    <location>
        <begin position="197"/>
        <end position="206"/>
    </location>
</feature>
<keyword evidence="2" id="KW-0732">Signal</keyword>
<reference evidence="3 4" key="1">
    <citation type="submission" date="2020-02" db="EMBL/GenBank/DDBJ databases">
        <title>Characterization of phylogenetic diversity of novel bifidobacterial species isolated in Czech ZOOs.</title>
        <authorList>
            <person name="Lugli G.A."/>
            <person name="Vera N.B."/>
            <person name="Ventura M."/>
        </authorList>
    </citation>
    <scope>NUCLEOTIDE SEQUENCE [LARGE SCALE GENOMIC DNA]</scope>
    <source>
        <strain evidence="3 4">DSM 109958</strain>
    </source>
</reference>
<dbReference type="EMBL" id="JAAIIH010000001">
    <property type="protein sequence ID" value="NMN00050.1"/>
    <property type="molecule type" value="Genomic_DNA"/>
</dbReference>
<protein>
    <recommendedName>
        <fullName evidence="5">Lipoprotein</fullName>
    </recommendedName>
</protein>
<feature type="signal peptide" evidence="2">
    <location>
        <begin position="1"/>
        <end position="23"/>
    </location>
</feature>
<dbReference type="RefSeq" id="WP_169275169.1">
    <property type="nucleotide sequence ID" value="NZ_JAAIIH010000001.1"/>
</dbReference>
<feature type="compositionally biased region" description="Low complexity" evidence="1">
    <location>
        <begin position="28"/>
        <end position="46"/>
    </location>
</feature>
<dbReference type="Proteomes" id="UP000588277">
    <property type="component" value="Unassembled WGS sequence"/>
</dbReference>
<gene>
    <name evidence="3" type="ORF">G1C96_0627</name>
</gene>
<keyword evidence="4" id="KW-1185">Reference proteome</keyword>